<dbReference type="AlphaFoldDB" id="A0A1C7LPB6"/>
<accession>A0A1C7LPB6</accession>
<dbReference type="Proteomes" id="UP000092993">
    <property type="component" value="Unassembled WGS sequence"/>
</dbReference>
<gene>
    <name evidence="1" type="ORF">A0H81_13609</name>
</gene>
<dbReference type="EMBL" id="LUGG01000031">
    <property type="protein sequence ID" value="OBZ66470.1"/>
    <property type="molecule type" value="Genomic_DNA"/>
</dbReference>
<evidence type="ECO:0000313" key="2">
    <source>
        <dbReference type="Proteomes" id="UP000092993"/>
    </source>
</evidence>
<proteinExistence type="predicted"/>
<evidence type="ECO:0000313" key="1">
    <source>
        <dbReference type="EMBL" id="OBZ66470.1"/>
    </source>
</evidence>
<reference evidence="1 2" key="1">
    <citation type="submission" date="2016-03" db="EMBL/GenBank/DDBJ databases">
        <title>Whole genome sequencing of Grifola frondosa 9006-11.</title>
        <authorList>
            <person name="Min B."/>
            <person name="Park H."/>
            <person name="Kim J.-G."/>
            <person name="Cho H."/>
            <person name="Oh Y.-L."/>
            <person name="Kong W.-S."/>
            <person name="Choi I.-G."/>
        </authorList>
    </citation>
    <scope>NUCLEOTIDE SEQUENCE [LARGE SCALE GENOMIC DNA]</scope>
    <source>
        <strain evidence="1 2">9006-11</strain>
    </source>
</reference>
<keyword evidence="2" id="KW-1185">Reference proteome</keyword>
<organism evidence="1 2">
    <name type="scientific">Grifola frondosa</name>
    <name type="common">Maitake</name>
    <name type="synonym">Polyporus frondosus</name>
    <dbReference type="NCBI Taxonomy" id="5627"/>
    <lineage>
        <taxon>Eukaryota</taxon>
        <taxon>Fungi</taxon>
        <taxon>Dikarya</taxon>
        <taxon>Basidiomycota</taxon>
        <taxon>Agaricomycotina</taxon>
        <taxon>Agaricomycetes</taxon>
        <taxon>Polyporales</taxon>
        <taxon>Grifolaceae</taxon>
        <taxon>Grifola</taxon>
    </lineage>
</organism>
<sequence length="69" mass="8169">MKNDLEWSANYQDTSRTTDVQKNGSKLVTYSLMDSDRYARYSWDAKVTDTEFYEGLDSASKFRWHRTSN</sequence>
<protein>
    <submittedName>
        <fullName evidence="1">Uncharacterized protein</fullName>
    </submittedName>
</protein>
<name>A0A1C7LPB6_GRIFR</name>
<comment type="caution">
    <text evidence="1">The sequence shown here is derived from an EMBL/GenBank/DDBJ whole genome shotgun (WGS) entry which is preliminary data.</text>
</comment>